<dbReference type="PANTHER" id="PTHR47966">
    <property type="entry name" value="BETA-SITE APP-CLEAVING ENZYME, ISOFORM A-RELATED"/>
    <property type="match status" value="1"/>
</dbReference>
<comment type="similarity">
    <text evidence="1">Belongs to the peptidase A1 family.</text>
</comment>
<evidence type="ECO:0000259" key="3">
    <source>
        <dbReference type="PROSITE" id="PS51767"/>
    </source>
</evidence>
<evidence type="ECO:0000313" key="4">
    <source>
        <dbReference type="EMBL" id="KAK5045926.1"/>
    </source>
</evidence>
<dbReference type="InterPro" id="IPR001461">
    <property type="entry name" value="Aspartic_peptidase_A1"/>
</dbReference>
<comment type="caution">
    <text evidence="4">The sequence shown here is derived from an EMBL/GenBank/DDBJ whole genome shotgun (WGS) entry which is preliminary data.</text>
</comment>
<accession>A0AAV9MW95</accession>
<dbReference type="Proteomes" id="UP001358417">
    <property type="component" value="Unassembled WGS sequence"/>
</dbReference>
<gene>
    <name evidence="4" type="ORF">LTR84_008712</name>
</gene>
<feature type="signal peptide" evidence="2">
    <location>
        <begin position="1"/>
        <end position="20"/>
    </location>
</feature>
<dbReference type="GO" id="GO:0004190">
    <property type="term" value="F:aspartic-type endopeptidase activity"/>
    <property type="evidence" value="ECO:0007669"/>
    <property type="project" value="InterPro"/>
</dbReference>
<dbReference type="EMBL" id="JAVRRD010000033">
    <property type="protein sequence ID" value="KAK5045926.1"/>
    <property type="molecule type" value="Genomic_DNA"/>
</dbReference>
<name>A0AAV9MW95_9EURO</name>
<evidence type="ECO:0000256" key="2">
    <source>
        <dbReference type="SAM" id="SignalP"/>
    </source>
</evidence>
<organism evidence="4 5">
    <name type="scientific">Exophiala bonariae</name>
    <dbReference type="NCBI Taxonomy" id="1690606"/>
    <lineage>
        <taxon>Eukaryota</taxon>
        <taxon>Fungi</taxon>
        <taxon>Dikarya</taxon>
        <taxon>Ascomycota</taxon>
        <taxon>Pezizomycotina</taxon>
        <taxon>Eurotiomycetes</taxon>
        <taxon>Chaetothyriomycetidae</taxon>
        <taxon>Chaetothyriales</taxon>
        <taxon>Herpotrichiellaceae</taxon>
        <taxon>Exophiala</taxon>
    </lineage>
</organism>
<feature type="domain" description="Peptidase A1" evidence="3">
    <location>
        <begin position="101"/>
        <end position="467"/>
    </location>
</feature>
<reference evidence="4 5" key="1">
    <citation type="submission" date="2023-08" db="EMBL/GenBank/DDBJ databases">
        <title>Black Yeasts Isolated from many extreme environments.</title>
        <authorList>
            <person name="Coleine C."/>
            <person name="Stajich J.E."/>
            <person name="Selbmann L."/>
        </authorList>
    </citation>
    <scope>NUCLEOTIDE SEQUENCE [LARGE SCALE GENOMIC DNA]</scope>
    <source>
        <strain evidence="4 5">CCFEE 5792</strain>
    </source>
</reference>
<protein>
    <recommendedName>
        <fullName evidence="3">Peptidase A1 domain-containing protein</fullName>
    </recommendedName>
</protein>
<dbReference type="PROSITE" id="PS51767">
    <property type="entry name" value="PEPTIDASE_A1"/>
    <property type="match status" value="1"/>
</dbReference>
<feature type="chain" id="PRO_5043855223" description="Peptidase A1 domain-containing protein" evidence="2">
    <location>
        <begin position="21"/>
        <end position="469"/>
    </location>
</feature>
<keyword evidence="2" id="KW-0732">Signal</keyword>
<evidence type="ECO:0000256" key="1">
    <source>
        <dbReference type="ARBA" id="ARBA00007447"/>
    </source>
</evidence>
<dbReference type="SUPFAM" id="SSF50630">
    <property type="entry name" value="Acid proteases"/>
    <property type="match status" value="1"/>
</dbReference>
<dbReference type="RefSeq" id="XP_064701531.1">
    <property type="nucleotide sequence ID" value="XM_064852257.1"/>
</dbReference>
<proteinExistence type="inferred from homology"/>
<dbReference type="PANTHER" id="PTHR47966:SF51">
    <property type="entry name" value="BETA-SITE APP-CLEAVING ENZYME, ISOFORM A-RELATED"/>
    <property type="match status" value="1"/>
</dbReference>
<dbReference type="GO" id="GO:0006508">
    <property type="term" value="P:proteolysis"/>
    <property type="evidence" value="ECO:0007669"/>
    <property type="project" value="InterPro"/>
</dbReference>
<sequence>MAYLHAILILTCLLTHLAVTQPNNAAPAIHLPLTRRGNRFSRRETANLTYLADILQAVEAKYASSYREVDGNRLVRRWRLKDNDDENDPHLIDVAGHPNRWYTHLKVGEPPQDLEVELDMLSPDFYTVVTTSERGSAYNASGSRSHGPSDDSVHAICHNPSDEFHFTSNDITSPIRLNFPICRPSKASRQTLTNSGTFLGFSPPSEFLSKLSSPSLLDQLVNQGILKHKIWSVALLDTETGILSLGGTIAREVEETKIRVETELKHFGESIATAEWVTAQVEEQMKSAMPMASAWDEHFKWTDVQGAAGWWTALMLGVWINGSKVLKNQPILLDVNVPLILAPPVAVQRFYASIGGTKRLAAPYDAFHAFPCLNRVNIAFEIAGWNFPAMAGDGTASDALYGPAGGRFSLGKLGDGSGYCVGSVVESRMAGPEWRASGLRDFWVLGEPFFRGLGVVFDTEKGRVGVRNY</sequence>
<keyword evidence="5" id="KW-1185">Reference proteome</keyword>
<evidence type="ECO:0000313" key="5">
    <source>
        <dbReference type="Proteomes" id="UP001358417"/>
    </source>
</evidence>
<dbReference type="InterPro" id="IPR033121">
    <property type="entry name" value="PEPTIDASE_A1"/>
</dbReference>
<dbReference type="InterPro" id="IPR021109">
    <property type="entry name" value="Peptidase_aspartic_dom_sf"/>
</dbReference>
<dbReference type="Gene3D" id="2.40.70.10">
    <property type="entry name" value="Acid Proteases"/>
    <property type="match status" value="2"/>
</dbReference>
<dbReference type="AlphaFoldDB" id="A0AAV9MW95"/>
<dbReference type="GeneID" id="89976875"/>